<dbReference type="GO" id="GO:0046677">
    <property type="term" value="P:response to antibiotic"/>
    <property type="evidence" value="ECO:0007669"/>
    <property type="project" value="UniProtKB-KW"/>
</dbReference>
<dbReference type="Proteomes" id="UP000295182">
    <property type="component" value="Unassembled WGS sequence"/>
</dbReference>
<evidence type="ECO:0000256" key="7">
    <source>
        <dbReference type="ARBA" id="ARBA00038388"/>
    </source>
</evidence>
<keyword evidence="5" id="KW-0812">Transmembrane</keyword>
<dbReference type="PANTHER" id="PTHR24220">
    <property type="entry name" value="IMPORT ATP-BINDING PROTEIN"/>
    <property type="match status" value="1"/>
</dbReference>
<keyword evidence="3" id="KW-0547">Nucleotide-binding</keyword>
<dbReference type="GO" id="GO:0016887">
    <property type="term" value="F:ATP hydrolysis activity"/>
    <property type="evidence" value="ECO:0007669"/>
    <property type="project" value="InterPro"/>
</dbReference>
<proteinExistence type="inferred from homology"/>
<evidence type="ECO:0000256" key="6">
    <source>
        <dbReference type="ARBA" id="ARBA00023251"/>
    </source>
</evidence>
<evidence type="ECO:0000313" key="11">
    <source>
        <dbReference type="Proteomes" id="UP000295182"/>
    </source>
</evidence>
<dbReference type="AlphaFoldDB" id="A0A4V6NQA3"/>
<feature type="domain" description="ABC transporter" evidence="9">
    <location>
        <begin position="27"/>
        <end position="268"/>
    </location>
</feature>
<keyword evidence="6" id="KW-0046">Antibiotic resistance</keyword>
<dbReference type="InterPro" id="IPR015854">
    <property type="entry name" value="ABC_transpr_LolD-like"/>
</dbReference>
<dbReference type="GO" id="GO:0005524">
    <property type="term" value="F:ATP binding"/>
    <property type="evidence" value="ECO:0007669"/>
    <property type="project" value="UniProtKB-KW"/>
</dbReference>
<dbReference type="SMART" id="SM00382">
    <property type="entry name" value="AAA"/>
    <property type="match status" value="1"/>
</dbReference>
<dbReference type="InterPro" id="IPR003439">
    <property type="entry name" value="ABC_transporter-like_ATP-bd"/>
</dbReference>
<dbReference type="InterPro" id="IPR003593">
    <property type="entry name" value="AAA+_ATPase"/>
</dbReference>
<keyword evidence="5" id="KW-1133">Transmembrane helix</keyword>
<organism evidence="10 11">
    <name type="scientific">Simplicispira metamorpha</name>
    <dbReference type="NCBI Taxonomy" id="80881"/>
    <lineage>
        <taxon>Bacteria</taxon>
        <taxon>Pseudomonadati</taxon>
        <taxon>Pseudomonadota</taxon>
        <taxon>Betaproteobacteria</taxon>
        <taxon>Burkholderiales</taxon>
        <taxon>Comamonadaceae</taxon>
        <taxon>Simplicispira</taxon>
    </lineage>
</organism>
<dbReference type="CDD" id="cd03255">
    <property type="entry name" value="ABC_MJ0796_LolCDE_FtsE"/>
    <property type="match status" value="1"/>
</dbReference>
<dbReference type="PANTHER" id="PTHR24220:SF689">
    <property type="entry name" value="LIPOPROTEIN-RELEASING SYSTEM ATP-BINDING PROTEIN LOLD"/>
    <property type="match status" value="1"/>
</dbReference>
<dbReference type="InterPro" id="IPR017871">
    <property type="entry name" value="ABC_transporter-like_CS"/>
</dbReference>
<dbReference type="Gene3D" id="3.40.50.300">
    <property type="entry name" value="P-loop containing nucleotide triphosphate hydrolases"/>
    <property type="match status" value="1"/>
</dbReference>
<dbReference type="GO" id="GO:0022857">
    <property type="term" value="F:transmembrane transporter activity"/>
    <property type="evidence" value="ECO:0007669"/>
    <property type="project" value="TreeGrafter"/>
</dbReference>
<evidence type="ECO:0000256" key="1">
    <source>
        <dbReference type="ARBA" id="ARBA00022448"/>
    </source>
</evidence>
<evidence type="ECO:0000256" key="5">
    <source>
        <dbReference type="ARBA" id="ARBA00022989"/>
    </source>
</evidence>
<dbReference type="FunFam" id="3.40.50.300:FF:000032">
    <property type="entry name" value="Export ABC transporter ATP-binding protein"/>
    <property type="match status" value="1"/>
</dbReference>
<evidence type="ECO:0000256" key="4">
    <source>
        <dbReference type="ARBA" id="ARBA00022840"/>
    </source>
</evidence>
<dbReference type="InterPro" id="IPR017911">
    <property type="entry name" value="MacB-like_ATP-bd"/>
</dbReference>
<keyword evidence="10" id="KW-0449">Lipoprotein</keyword>
<dbReference type="GO" id="GO:0005886">
    <property type="term" value="C:plasma membrane"/>
    <property type="evidence" value="ECO:0007669"/>
    <property type="project" value="TreeGrafter"/>
</dbReference>
<dbReference type="GO" id="GO:0089705">
    <property type="term" value="P:protein localization to outer membrane"/>
    <property type="evidence" value="ECO:0007669"/>
    <property type="project" value="TreeGrafter"/>
</dbReference>
<protein>
    <submittedName>
        <fullName evidence="10">Lipoprotein-releasing system ATP-binding protein</fullName>
    </submittedName>
</protein>
<evidence type="ECO:0000256" key="2">
    <source>
        <dbReference type="ARBA" id="ARBA00022475"/>
    </source>
</evidence>
<feature type="region of interest" description="Disordered" evidence="8">
    <location>
        <begin position="249"/>
        <end position="271"/>
    </location>
</feature>
<dbReference type="Pfam" id="PF00005">
    <property type="entry name" value="ABC_tran"/>
    <property type="match status" value="1"/>
</dbReference>
<sequence>MNAAPLAPTATTVPGTAATAAPATALIALSAVRKSYHLGLPSEAEVLHGLDLQVAAGEFVALIGPSGSGKSTLLNILGLLEPMTSGSYLLQGQPVQGLDDAALTLRRRHTLGFVFQFHHLLPAFSALENVTLPALMAEGRVSPAQRERARSLLDAVGLAAAIHKRPAELSGGMQQRVAIARALVMEPALVLADEPTGNLDTASSGEVFALLRRIHAERGTSFIVVTHDPRLAARCDRLVELVDGHIARDEPTAPAPAGAGGAGSVASISKK</sequence>
<dbReference type="EMBL" id="SLXH01000023">
    <property type="protein sequence ID" value="TCP15866.1"/>
    <property type="molecule type" value="Genomic_DNA"/>
</dbReference>
<evidence type="ECO:0000313" key="10">
    <source>
        <dbReference type="EMBL" id="TCP15866.1"/>
    </source>
</evidence>
<keyword evidence="1" id="KW-0813">Transport</keyword>
<evidence type="ECO:0000256" key="3">
    <source>
        <dbReference type="ARBA" id="ARBA00022741"/>
    </source>
</evidence>
<evidence type="ECO:0000259" key="9">
    <source>
        <dbReference type="PROSITE" id="PS50893"/>
    </source>
</evidence>
<keyword evidence="2" id="KW-1003">Cell membrane</keyword>
<name>A0A4V6NQA3_9BURK</name>
<dbReference type="InterPro" id="IPR027417">
    <property type="entry name" value="P-loop_NTPase"/>
</dbReference>
<dbReference type="SUPFAM" id="SSF52540">
    <property type="entry name" value="P-loop containing nucleoside triphosphate hydrolases"/>
    <property type="match status" value="1"/>
</dbReference>
<keyword evidence="5" id="KW-0472">Membrane</keyword>
<comment type="similarity">
    <text evidence="7">Belongs to the ABC transporter superfamily. Macrolide exporter (TC 3.A.1.122) family.</text>
</comment>
<dbReference type="PROSITE" id="PS00211">
    <property type="entry name" value="ABC_TRANSPORTER_1"/>
    <property type="match status" value="1"/>
</dbReference>
<keyword evidence="11" id="KW-1185">Reference proteome</keyword>
<reference evidence="10 11" key="1">
    <citation type="submission" date="2019-03" db="EMBL/GenBank/DDBJ databases">
        <title>Genomic Encyclopedia of Type Strains, Phase IV (KMG-IV): sequencing the most valuable type-strain genomes for metagenomic binning, comparative biology and taxonomic classification.</title>
        <authorList>
            <person name="Goeker M."/>
        </authorList>
    </citation>
    <scope>NUCLEOTIDE SEQUENCE [LARGE SCALE GENOMIC DNA]</scope>
    <source>
        <strain evidence="10 11">DSM 1837</strain>
    </source>
</reference>
<accession>A0A4V6NQA3</accession>
<dbReference type="GO" id="GO:0044874">
    <property type="term" value="P:lipoprotein localization to outer membrane"/>
    <property type="evidence" value="ECO:0007669"/>
    <property type="project" value="TreeGrafter"/>
</dbReference>
<comment type="caution">
    <text evidence="10">The sequence shown here is derived from an EMBL/GenBank/DDBJ whole genome shotgun (WGS) entry which is preliminary data.</text>
</comment>
<keyword evidence="4 10" id="KW-0067">ATP-binding</keyword>
<gene>
    <name evidence="10" type="ORF">EV674_12358</name>
</gene>
<evidence type="ECO:0000256" key="8">
    <source>
        <dbReference type="SAM" id="MobiDB-lite"/>
    </source>
</evidence>
<dbReference type="PROSITE" id="PS50893">
    <property type="entry name" value="ABC_TRANSPORTER_2"/>
    <property type="match status" value="1"/>
</dbReference>
<dbReference type="GO" id="GO:0098796">
    <property type="term" value="C:membrane protein complex"/>
    <property type="evidence" value="ECO:0007669"/>
    <property type="project" value="UniProtKB-ARBA"/>
</dbReference>